<dbReference type="EnsemblPlants" id="Kaladp0008s0017.1.v1.1">
    <property type="protein sequence ID" value="Kaladp0008s0017.1.v1.1.CDS.1"/>
    <property type="gene ID" value="Kaladp0008s0017.v1.1"/>
</dbReference>
<feature type="transmembrane region" description="Helical" evidence="8">
    <location>
        <begin position="146"/>
        <end position="166"/>
    </location>
</feature>
<dbReference type="AlphaFoldDB" id="A0A7N0RC07"/>
<evidence type="ECO:0000256" key="4">
    <source>
        <dbReference type="ARBA" id="ARBA00022692"/>
    </source>
</evidence>
<keyword evidence="11" id="KW-1185">Reference proteome</keyword>
<evidence type="ECO:0000313" key="11">
    <source>
        <dbReference type="Proteomes" id="UP000594263"/>
    </source>
</evidence>
<feature type="domain" description="Cationic amino acid transporter C-terminal" evidence="9">
    <location>
        <begin position="507"/>
        <end position="556"/>
    </location>
</feature>
<dbReference type="PANTHER" id="PTHR43243">
    <property type="entry name" value="INNER MEMBRANE TRANSPORTER YGJI-RELATED"/>
    <property type="match status" value="1"/>
</dbReference>
<evidence type="ECO:0000256" key="7">
    <source>
        <dbReference type="ARBA" id="ARBA00023136"/>
    </source>
</evidence>
<feature type="transmembrane region" description="Helical" evidence="8">
    <location>
        <begin position="454"/>
        <end position="472"/>
    </location>
</feature>
<comment type="similarity">
    <text evidence="2">Belongs to the amino acid-polyamine-organocation (APC) superfamily. Cationic amino acid transporter (CAT) (TC 2.A.3.3) family.</text>
</comment>
<dbReference type="GO" id="GO:0005886">
    <property type="term" value="C:plasma membrane"/>
    <property type="evidence" value="ECO:0007669"/>
    <property type="project" value="UniProtKB-ARBA"/>
</dbReference>
<feature type="transmembrane region" description="Helical" evidence="8">
    <location>
        <begin position="506"/>
        <end position="528"/>
    </location>
</feature>
<keyword evidence="5" id="KW-0029">Amino-acid transport</keyword>
<evidence type="ECO:0000256" key="8">
    <source>
        <dbReference type="SAM" id="Phobius"/>
    </source>
</evidence>
<accession>A0A7N0RC07</accession>
<dbReference type="Proteomes" id="UP000594263">
    <property type="component" value="Unplaced"/>
</dbReference>
<evidence type="ECO:0000256" key="6">
    <source>
        <dbReference type="ARBA" id="ARBA00022989"/>
    </source>
</evidence>
<keyword evidence="6 8" id="KW-1133">Transmembrane helix</keyword>
<protein>
    <recommendedName>
        <fullName evidence="9">Cationic amino acid transporter C-terminal domain-containing protein</fullName>
    </recommendedName>
</protein>
<keyword evidence="3" id="KW-0813">Transport</keyword>
<dbReference type="PANTHER" id="PTHR43243:SF62">
    <property type="entry name" value="CATIONIC AMINO ACID TRANSPORTER 8, VACUOLAR"/>
    <property type="match status" value="1"/>
</dbReference>
<dbReference type="InterPro" id="IPR029485">
    <property type="entry name" value="CAT_C"/>
</dbReference>
<comment type="subcellular location">
    <subcellularLocation>
        <location evidence="1">Membrane</location>
        <topology evidence="1">Multi-pass membrane protein</topology>
    </subcellularLocation>
</comment>
<evidence type="ECO:0000256" key="1">
    <source>
        <dbReference type="ARBA" id="ARBA00004141"/>
    </source>
</evidence>
<proteinExistence type="inferred from homology"/>
<name>A0A7N0RC07_KALFE</name>
<feature type="transmembrane region" description="Helical" evidence="8">
    <location>
        <begin position="534"/>
        <end position="551"/>
    </location>
</feature>
<evidence type="ECO:0000256" key="3">
    <source>
        <dbReference type="ARBA" id="ARBA00022448"/>
    </source>
</evidence>
<keyword evidence="7 8" id="KW-0472">Membrane</keyword>
<evidence type="ECO:0000256" key="2">
    <source>
        <dbReference type="ARBA" id="ARBA00008572"/>
    </source>
</evidence>
<keyword evidence="4 8" id="KW-0812">Transmembrane</keyword>
<dbReference type="Pfam" id="PF13520">
    <property type="entry name" value="AA_permease_2"/>
    <property type="match status" value="1"/>
</dbReference>
<feature type="transmembrane region" description="Helical" evidence="8">
    <location>
        <begin position="419"/>
        <end position="442"/>
    </location>
</feature>
<feature type="transmembrane region" description="Helical" evidence="8">
    <location>
        <begin position="394"/>
        <end position="413"/>
    </location>
</feature>
<feature type="transmembrane region" description="Helical" evidence="8">
    <location>
        <begin position="342"/>
        <end position="365"/>
    </location>
</feature>
<dbReference type="Gramene" id="Kaladp0008s0017.1.v1.1">
    <property type="protein sequence ID" value="Kaladp0008s0017.1.v1.1.CDS.1"/>
    <property type="gene ID" value="Kaladp0008s0017.v1.1"/>
</dbReference>
<reference evidence="10" key="1">
    <citation type="submission" date="2021-01" db="UniProtKB">
        <authorList>
            <consortium name="EnsemblPlants"/>
        </authorList>
    </citation>
    <scope>IDENTIFICATION</scope>
</reference>
<feature type="transmembrane region" description="Helical" evidence="8">
    <location>
        <begin position="264"/>
        <end position="284"/>
    </location>
</feature>
<dbReference type="InterPro" id="IPR002293">
    <property type="entry name" value="AA/rel_permease1"/>
</dbReference>
<organism evidence="10 11">
    <name type="scientific">Kalanchoe fedtschenkoi</name>
    <name type="common">Lavender scallops</name>
    <name type="synonym">South American air plant</name>
    <dbReference type="NCBI Taxonomy" id="63787"/>
    <lineage>
        <taxon>Eukaryota</taxon>
        <taxon>Viridiplantae</taxon>
        <taxon>Streptophyta</taxon>
        <taxon>Embryophyta</taxon>
        <taxon>Tracheophyta</taxon>
        <taxon>Spermatophyta</taxon>
        <taxon>Magnoliopsida</taxon>
        <taxon>eudicotyledons</taxon>
        <taxon>Gunneridae</taxon>
        <taxon>Pentapetalae</taxon>
        <taxon>Saxifragales</taxon>
        <taxon>Crassulaceae</taxon>
        <taxon>Kalanchoe</taxon>
    </lineage>
</organism>
<evidence type="ECO:0000259" key="9">
    <source>
        <dbReference type="Pfam" id="PF13906"/>
    </source>
</evidence>
<feature type="transmembrane region" description="Helical" evidence="8">
    <location>
        <begin position="198"/>
        <end position="216"/>
    </location>
</feature>
<feature type="transmembrane region" description="Helical" evidence="8">
    <location>
        <begin position="296"/>
        <end position="322"/>
    </location>
</feature>
<dbReference type="FunFam" id="1.20.1740.10:FF:000035">
    <property type="entry name" value="Cationic amino acid transporter 5"/>
    <property type="match status" value="1"/>
</dbReference>
<dbReference type="OMA" id="MKWARYV"/>
<dbReference type="Pfam" id="PF13906">
    <property type="entry name" value="AA_permease_C"/>
    <property type="match status" value="1"/>
</dbReference>
<evidence type="ECO:0000256" key="5">
    <source>
        <dbReference type="ARBA" id="ARBA00022970"/>
    </source>
</evidence>
<evidence type="ECO:0000313" key="10">
    <source>
        <dbReference type="EnsemblPlants" id="Kaladp0008s0017.1.v1.1.CDS.1"/>
    </source>
</evidence>
<dbReference type="Gene3D" id="1.20.1740.10">
    <property type="entry name" value="Amino acid/polyamine transporter I"/>
    <property type="match status" value="1"/>
</dbReference>
<feature type="transmembrane region" description="Helical" evidence="8">
    <location>
        <begin position="69"/>
        <end position="91"/>
    </location>
</feature>
<dbReference type="GO" id="GO:0015171">
    <property type="term" value="F:amino acid transmembrane transporter activity"/>
    <property type="evidence" value="ECO:0007669"/>
    <property type="project" value="TreeGrafter"/>
</dbReference>
<feature type="transmembrane region" description="Helical" evidence="8">
    <location>
        <begin position="103"/>
        <end position="125"/>
    </location>
</feature>
<feature type="transmembrane region" description="Helical" evidence="8">
    <location>
        <begin position="478"/>
        <end position="499"/>
    </location>
</feature>
<feature type="transmembrane region" description="Helical" evidence="8">
    <location>
        <begin position="223"/>
        <end position="244"/>
    </location>
</feature>
<sequence>MSSGEPRRSYWRWGKKDFYPESSFENLSSYRKAVAQTLPRLKDRLLARSSDAQELIECRKESENEMKKCLTWWDLIWLSFGNVVGSGIFSITGLEAHNHAGPAIVVAYAISGFSAMLSALCYTEFSVEIPVAGGSFSFLRIELGDFVAFTAAGNLLLEAVVGAAGLGRAWSSYFASIVKNDPDFLRIRAASLPEGFNMLDPLAVFVLLATCAFAMSGTRRTSILNWLSSILTSLVIVVIIVIGFLHSNTHNLRPFFPYGPKGVFQAASVVYWSYTGFDLVATMAEETKNPARDIPIGLVGSMSMITVVYCLMSLALVMMQKYTEIDINAPYSVAFQSIGMKWAKYVVSIVALKGMTTSLMVGSLGQARYITQIGRAHMIPPWFALVHPKTGTPINGALLVTILGAVFCFFSSLDVLSSVFSFSTLFIFMLMAVALLVRRYYVALDTPKGDHLRFLAFLFIIIASSIGIAAFWNLSDGWVGYAVCGVILFLGTLGMQLVPQRRSAKIWGVPFVPWVPSISIAMNIFLIGSLGADAFWRFFVCFGAMIVYYLLAGLHATYDVAHQTNEAVVAEEGKAADAASSAS</sequence>